<accession>A0AA87MKB7</accession>
<dbReference type="Proteomes" id="UP000001343">
    <property type="component" value="Unassembled WGS sequence"/>
</dbReference>
<reference evidence="2 3" key="1">
    <citation type="journal article" date="2014" name="Int. J. Syst. Evol. Microbiol.">
        <title>Leptospira mayottensis sp. nov., a pathogenic species of the genus Leptospira isolated from humans.</title>
        <authorList>
            <person name="Bourhy P."/>
            <person name="Collet L."/>
            <person name="Brisse S."/>
            <person name="Picardeau M."/>
        </authorList>
    </citation>
    <scope>NUCLEOTIDE SEQUENCE [LARGE SCALE GENOMIC DNA]</scope>
    <source>
        <strain evidence="2 3">200901122</strain>
    </source>
</reference>
<dbReference type="Pfam" id="PF17761">
    <property type="entry name" value="DUF1016_N"/>
    <property type="match status" value="1"/>
</dbReference>
<dbReference type="InterPro" id="IPR053148">
    <property type="entry name" value="PD-DEXK-like_domain"/>
</dbReference>
<dbReference type="AlphaFoldDB" id="A0AA87MKB7"/>
<evidence type="ECO:0000313" key="2">
    <source>
        <dbReference type="EMBL" id="EKR98715.1"/>
    </source>
</evidence>
<dbReference type="RefSeq" id="WP_002747036.1">
    <property type="nucleotide sequence ID" value="NZ_AKWM02000075.1"/>
</dbReference>
<evidence type="ECO:0000313" key="3">
    <source>
        <dbReference type="Proteomes" id="UP000001343"/>
    </source>
</evidence>
<name>A0AA87MKB7_9LEPT</name>
<dbReference type="InterPro" id="IPR035437">
    <property type="entry name" value="SNase_OB-fold_sf"/>
</dbReference>
<dbReference type="PANTHER" id="PTHR30547:SF5">
    <property type="entry name" value="NUCLEASE YHCG-RELATED"/>
    <property type="match status" value="1"/>
</dbReference>
<dbReference type="SUPFAM" id="SSF50199">
    <property type="entry name" value="Staphylococcal nuclease"/>
    <property type="match status" value="1"/>
</dbReference>
<feature type="domain" description="YhcG N-terminal" evidence="1">
    <location>
        <begin position="17"/>
        <end position="141"/>
    </location>
</feature>
<gene>
    <name evidence="2" type="ORF">LEP1GSC125_1247</name>
</gene>
<dbReference type="InterPro" id="IPR041527">
    <property type="entry name" value="YhcG_N"/>
</dbReference>
<sequence length="334" mass="39035">MNREKINQALNGILKVYEEIRSQSSLNKNTVVLEANREIGRILKDTEKDATNEERTSGSWMKAISFQLQKHLKKGFSERNLFYAQKFYEVYGKSELDHRLSWSHYRKLASIVDEKLREKLTQAAIQKGWSEKDLSIKVKESGQQRRSPELRWKRPEGLLWHYKIKESLTTNEICLLDLGFYCYYEIPQTQAGNKYKTDDILEIHKQGKSWNVKKTKIPKSSDLYFYFGEIERIIDGDTILVKLQLGFNVIARQRIRLHNVWSAELDTDEGASSFELLKKKLPSKTKIIVRSRSKDIYGRYVGDVLYLPKKAIKPEEILKDGIYLNEELSKIGGF</sequence>
<dbReference type="PANTHER" id="PTHR30547">
    <property type="entry name" value="UNCHARACTERIZED PROTEIN YHCG-RELATED"/>
    <property type="match status" value="1"/>
</dbReference>
<evidence type="ECO:0000259" key="1">
    <source>
        <dbReference type="Pfam" id="PF17761"/>
    </source>
</evidence>
<dbReference type="EMBL" id="AKWM02000075">
    <property type="protein sequence ID" value="EKR98715.1"/>
    <property type="molecule type" value="Genomic_DNA"/>
</dbReference>
<proteinExistence type="predicted"/>
<organism evidence="2 3">
    <name type="scientific">Leptospira mayottensis 200901122</name>
    <dbReference type="NCBI Taxonomy" id="1193010"/>
    <lineage>
        <taxon>Bacteria</taxon>
        <taxon>Pseudomonadati</taxon>
        <taxon>Spirochaetota</taxon>
        <taxon>Spirochaetia</taxon>
        <taxon>Leptospirales</taxon>
        <taxon>Leptospiraceae</taxon>
        <taxon>Leptospira</taxon>
    </lineage>
</organism>
<comment type="caution">
    <text evidence="2">The sequence shown here is derived from an EMBL/GenBank/DDBJ whole genome shotgun (WGS) entry which is preliminary data.</text>
</comment>
<protein>
    <submittedName>
        <fullName evidence="2">PF06250 domain protein</fullName>
    </submittedName>
</protein>
<dbReference type="Gene3D" id="2.40.50.90">
    <property type="match status" value="1"/>
</dbReference>